<keyword evidence="3" id="KW-1185">Reference proteome</keyword>
<dbReference type="EMBL" id="CAUYUJ010001192">
    <property type="protein sequence ID" value="CAK0794692.1"/>
    <property type="molecule type" value="Genomic_DNA"/>
</dbReference>
<evidence type="ECO:0000313" key="2">
    <source>
        <dbReference type="EMBL" id="CAK0794692.1"/>
    </source>
</evidence>
<dbReference type="Proteomes" id="UP001189429">
    <property type="component" value="Unassembled WGS sequence"/>
</dbReference>
<proteinExistence type="predicted"/>
<feature type="non-terminal residue" evidence="2">
    <location>
        <position position="143"/>
    </location>
</feature>
<accession>A0ABN9PQT9</accession>
<sequence length="143" mass="15381">MGAAPEASLEAAPAAARGRPLRRSAGAAELSQLAGRGGRLAVRSTLLHLQAPRGHPPSSSGAEWRTSVPFRNVPYLLTRDMLVELLDAHGFQAWPVKSQKKCSVGWSNRQGLQSNLAVYRKLSVMKGSAPEAWKPALFLRGSQ</sequence>
<feature type="region of interest" description="Disordered" evidence="1">
    <location>
        <begin position="1"/>
        <end position="23"/>
    </location>
</feature>
<evidence type="ECO:0000256" key="1">
    <source>
        <dbReference type="SAM" id="MobiDB-lite"/>
    </source>
</evidence>
<protein>
    <recommendedName>
        <fullName evidence="4">HSF-type DNA-binding domain-containing protein</fullName>
    </recommendedName>
</protein>
<evidence type="ECO:0008006" key="4">
    <source>
        <dbReference type="Google" id="ProtNLM"/>
    </source>
</evidence>
<reference evidence="2" key="1">
    <citation type="submission" date="2023-10" db="EMBL/GenBank/DDBJ databases">
        <authorList>
            <person name="Chen Y."/>
            <person name="Shah S."/>
            <person name="Dougan E. K."/>
            <person name="Thang M."/>
            <person name="Chan C."/>
        </authorList>
    </citation>
    <scope>NUCLEOTIDE SEQUENCE [LARGE SCALE GENOMIC DNA]</scope>
</reference>
<evidence type="ECO:0000313" key="3">
    <source>
        <dbReference type="Proteomes" id="UP001189429"/>
    </source>
</evidence>
<organism evidence="2 3">
    <name type="scientific">Prorocentrum cordatum</name>
    <dbReference type="NCBI Taxonomy" id="2364126"/>
    <lineage>
        <taxon>Eukaryota</taxon>
        <taxon>Sar</taxon>
        <taxon>Alveolata</taxon>
        <taxon>Dinophyceae</taxon>
        <taxon>Prorocentrales</taxon>
        <taxon>Prorocentraceae</taxon>
        <taxon>Prorocentrum</taxon>
    </lineage>
</organism>
<name>A0ABN9PQT9_9DINO</name>
<gene>
    <name evidence="2" type="ORF">PCOR1329_LOCUS4601</name>
</gene>
<comment type="caution">
    <text evidence="2">The sequence shown here is derived from an EMBL/GenBank/DDBJ whole genome shotgun (WGS) entry which is preliminary data.</text>
</comment>